<gene>
    <name evidence="1" type="ORF">CG010_017415</name>
</gene>
<dbReference type="EMBL" id="CP042275">
    <property type="protein sequence ID" value="QDY95976.1"/>
    <property type="molecule type" value="Genomic_DNA"/>
</dbReference>
<dbReference type="RefSeq" id="WP_112961742.1">
    <property type="nucleotide sequence ID" value="NZ_CP032927.1"/>
</dbReference>
<organism evidence="1 2">
    <name type="scientific">Agrobacterium tumefaciens</name>
    <dbReference type="NCBI Taxonomy" id="358"/>
    <lineage>
        <taxon>Bacteria</taxon>
        <taxon>Pseudomonadati</taxon>
        <taxon>Pseudomonadota</taxon>
        <taxon>Alphaproteobacteria</taxon>
        <taxon>Hyphomicrobiales</taxon>
        <taxon>Rhizobiaceae</taxon>
        <taxon>Rhizobium/Agrobacterium group</taxon>
        <taxon>Agrobacterium</taxon>
        <taxon>Agrobacterium tumefaciens complex</taxon>
    </lineage>
</organism>
<protein>
    <submittedName>
        <fullName evidence="1">Uncharacterized protein</fullName>
    </submittedName>
</protein>
<dbReference type="Proteomes" id="UP000222296">
    <property type="component" value="Chromosome Linear"/>
</dbReference>
<reference evidence="1 2" key="1">
    <citation type="journal article" date="2017" name="Genome Announc.">
        <title>Draft Genome Sequence of Agrobacterium tumefaciens Biovar 1 Strain 186, Isolated from Walnut.</title>
        <authorList>
            <person name="Poret-Peterson A.T."/>
            <person name="Bhatnagar S."/>
            <person name="McClean A.E."/>
            <person name="Kluepfel D.A."/>
        </authorList>
    </citation>
    <scope>NUCLEOTIDE SEQUENCE [LARGE SCALE GENOMIC DNA]</scope>
    <source>
        <strain evidence="1 2">186</strain>
    </source>
</reference>
<evidence type="ECO:0000313" key="1">
    <source>
        <dbReference type="EMBL" id="QDY95976.1"/>
    </source>
</evidence>
<evidence type="ECO:0000313" key="2">
    <source>
        <dbReference type="Proteomes" id="UP000222296"/>
    </source>
</evidence>
<accession>A0AAP9E6L2</accession>
<name>A0AAP9E6L2_AGRTU</name>
<proteinExistence type="predicted"/>
<sequence>MAICLRRGKASEGENLTIRRIESDDELSSTFDVILGLVPRICHGILILSIADARGRPEHDEGEVFPPLSANINPAILPGFLLSKSTLDPFLPSRSNAVFGKNVACGKVWPEQ</sequence>
<dbReference type="GeneID" id="97366427"/>
<dbReference type="AlphaFoldDB" id="A0AAP9E6L2"/>